<evidence type="ECO:0000256" key="3">
    <source>
        <dbReference type="ARBA" id="ARBA00022840"/>
    </source>
</evidence>
<evidence type="ECO:0000259" key="6">
    <source>
        <dbReference type="PROSITE" id="PS50975"/>
    </source>
</evidence>
<dbReference type="STRING" id="675635.Psed_4827"/>
<keyword evidence="8" id="KW-1185">Reference proteome</keyword>
<keyword evidence="3 4" id="KW-0067">ATP-binding</keyword>
<dbReference type="InterPro" id="IPR052032">
    <property type="entry name" value="ATP-dep_AA_Ligase"/>
</dbReference>
<protein>
    <recommendedName>
        <fullName evidence="6">ATP-grasp domain-containing protein</fullName>
    </recommendedName>
</protein>
<dbReference type="PANTHER" id="PTHR43585">
    <property type="entry name" value="FUMIPYRROLE BIOSYNTHESIS PROTEIN C"/>
    <property type="match status" value="1"/>
</dbReference>
<dbReference type="eggNOG" id="COG3919">
    <property type="taxonomic scope" value="Bacteria"/>
</dbReference>
<sequence length="445" mass="47081">MSNDGSRGKVEANTARPVEPLHSGHPAIAERLPAGSHTPVMSTTSSLHRRQSQTRRGGGEAGGCVLLTGAEYTGGLAALRGLHRAGYRTWVATTDPHSYGALSRAAAGVIPILDPRVDPDGFAHGLAAAATRIGATVVLPGTEAGLLALADRRNLFPAGVAVGAPETALVAAACDKSLLDSHARSAGFLVPPTAAVTLSDLDDGDGGVRFPAVVKPLRSEMTRDGRLERIEVARVAGLDELVTALRDLPGQAGLVQPYLHGRIRTVNGVAWEGRVVTTVHKRAERTWPRDCGVVCFATTVARDPALDEAARALMANLRWSGLFNIQLIESASGPLLIDLNPRVYHSLALAIAAGPNLPAIWVDLLLGRTPAVVDYELGRTFRAEDDIYAVLSARDRGVGSAVSELRPRRGTTHAVLDRHDPRPTQALVGRVVSGLRRKIADRRHG</sequence>
<dbReference type="HOGENOM" id="CLU_615185_0_0_11"/>
<dbReference type="InterPro" id="IPR011761">
    <property type="entry name" value="ATP-grasp"/>
</dbReference>
<dbReference type="PROSITE" id="PS50975">
    <property type="entry name" value="ATP_GRASP"/>
    <property type="match status" value="1"/>
</dbReference>
<gene>
    <name evidence="7" type="ordered locus">Psed_4827</name>
</gene>
<dbReference type="KEGG" id="pdx:Psed_4827"/>
<evidence type="ECO:0000256" key="2">
    <source>
        <dbReference type="ARBA" id="ARBA00022741"/>
    </source>
</evidence>
<feature type="region of interest" description="Disordered" evidence="5">
    <location>
        <begin position="1"/>
        <end position="61"/>
    </location>
</feature>
<dbReference type="AlphaFoldDB" id="F4CJU8"/>
<keyword evidence="2 4" id="KW-0547">Nucleotide-binding</keyword>
<dbReference type="SUPFAM" id="SSF56059">
    <property type="entry name" value="Glutathione synthetase ATP-binding domain-like"/>
    <property type="match status" value="1"/>
</dbReference>
<evidence type="ECO:0000256" key="5">
    <source>
        <dbReference type="SAM" id="MobiDB-lite"/>
    </source>
</evidence>
<dbReference type="Gene3D" id="3.30.470.20">
    <property type="entry name" value="ATP-grasp fold, B domain"/>
    <property type="match status" value="1"/>
</dbReference>
<evidence type="ECO:0000313" key="7">
    <source>
        <dbReference type="EMBL" id="AEA26973.1"/>
    </source>
</evidence>
<feature type="compositionally biased region" description="Basic and acidic residues" evidence="5">
    <location>
        <begin position="1"/>
        <end position="10"/>
    </location>
</feature>
<proteinExistence type="predicted"/>
<name>F4CJU8_PSEUX</name>
<dbReference type="GO" id="GO:0016874">
    <property type="term" value="F:ligase activity"/>
    <property type="evidence" value="ECO:0007669"/>
    <property type="project" value="UniProtKB-KW"/>
</dbReference>
<dbReference type="Proteomes" id="UP000007809">
    <property type="component" value="Chromosome"/>
</dbReference>
<evidence type="ECO:0000256" key="4">
    <source>
        <dbReference type="PROSITE-ProRule" id="PRU00409"/>
    </source>
</evidence>
<reference evidence="7 8" key="1">
    <citation type="journal article" date="2011" name="J. Bacteriol.">
        <title>Genome sequence of the 1,4-dioxane-degrading Pseudonocardia dioxanivorans strain CB1190.</title>
        <authorList>
            <person name="Sales C.M."/>
            <person name="Mahendra S."/>
            <person name="Grostern A."/>
            <person name="Parales R.E."/>
            <person name="Goodwin L.A."/>
            <person name="Woyke T."/>
            <person name="Nolan M."/>
            <person name="Lapidus A."/>
            <person name="Chertkov O."/>
            <person name="Ovchinnikova G."/>
            <person name="Sczyrba A."/>
            <person name="Alvarez-Cohen L."/>
        </authorList>
    </citation>
    <scope>NUCLEOTIDE SEQUENCE [LARGE SCALE GENOMIC DNA]</scope>
    <source>
        <strain evidence="8">ATCC 55486 / DSM 44775 / JCM 13855 / CB1190</strain>
    </source>
</reference>
<evidence type="ECO:0000313" key="8">
    <source>
        <dbReference type="Proteomes" id="UP000007809"/>
    </source>
</evidence>
<dbReference type="PANTHER" id="PTHR43585:SF2">
    <property type="entry name" value="ATP-GRASP ENZYME FSQD"/>
    <property type="match status" value="1"/>
</dbReference>
<accession>F4CJU8</accession>
<evidence type="ECO:0000256" key="1">
    <source>
        <dbReference type="ARBA" id="ARBA00022598"/>
    </source>
</evidence>
<keyword evidence="1" id="KW-0436">Ligase</keyword>
<dbReference type="EMBL" id="CP002593">
    <property type="protein sequence ID" value="AEA26973.1"/>
    <property type="molecule type" value="Genomic_DNA"/>
</dbReference>
<dbReference type="GO" id="GO:0005524">
    <property type="term" value="F:ATP binding"/>
    <property type="evidence" value="ECO:0007669"/>
    <property type="project" value="UniProtKB-UniRule"/>
</dbReference>
<feature type="domain" description="ATP-grasp" evidence="6">
    <location>
        <begin position="180"/>
        <end position="366"/>
    </location>
</feature>
<organism evidence="7 8">
    <name type="scientific">Pseudonocardia dioxanivorans (strain ATCC 55486 / DSM 44775 / JCM 13855 / CB1190)</name>
    <dbReference type="NCBI Taxonomy" id="675635"/>
    <lineage>
        <taxon>Bacteria</taxon>
        <taxon>Bacillati</taxon>
        <taxon>Actinomycetota</taxon>
        <taxon>Actinomycetes</taxon>
        <taxon>Pseudonocardiales</taxon>
        <taxon>Pseudonocardiaceae</taxon>
        <taxon>Pseudonocardia</taxon>
    </lineage>
</organism>
<dbReference type="Pfam" id="PF15632">
    <property type="entry name" value="ATPgrasp_Ter"/>
    <property type="match status" value="1"/>
</dbReference>
<dbReference type="GO" id="GO:0046872">
    <property type="term" value="F:metal ion binding"/>
    <property type="evidence" value="ECO:0007669"/>
    <property type="project" value="InterPro"/>
</dbReference>